<dbReference type="Proteomes" id="UP000292459">
    <property type="component" value="Unassembled WGS sequence"/>
</dbReference>
<reference evidence="2 3" key="1">
    <citation type="submission" date="2018-11" db="EMBL/GenBank/DDBJ databases">
        <title>Whole genome sequencing of an environmental sample.</title>
        <authorList>
            <person name="Sarangi A.N."/>
            <person name="Singh D."/>
            <person name="Tripathy S."/>
        </authorList>
    </citation>
    <scope>NUCLEOTIDE SEQUENCE [LARGE SCALE GENOMIC DNA]</scope>
    <source>
        <strain evidence="2 3">Lakshadweep</strain>
    </source>
</reference>
<sequence>MTTRKYLALFFAASTALSAVMGTPLMQKAQAMPVSPVTSEVLVAQTNPLDILSGQLQRSSQRIEAFALDLARRNSPSNLRWNRAVSELNVREGVLQVNLYGRAPAIIGSRSVRLNIKFRIGNDLGFDYDSYSLHVSRCGRFRPACRRARRRASRQIAAALEANRTSIENAIDQEAQNLLAPFVSPRRF</sequence>
<keyword evidence="3" id="KW-1185">Reference proteome</keyword>
<proteinExistence type="predicted"/>
<evidence type="ECO:0000256" key="1">
    <source>
        <dbReference type="SAM" id="SignalP"/>
    </source>
</evidence>
<feature type="signal peptide" evidence="1">
    <location>
        <begin position="1"/>
        <end position="21"/>
    </location>
</feature>
<accession>A0A4Q7EE79</accession>
<comment type="caution">
    <text evidence="2">The sequence shown here is derived from an EMBL/GenBank/DDBJ whole genome shotgun (WGS) entry which is preliminary data.</text>
</comment>
<name>A0A4Q7EE79_9CYAN</name>
<protein>
    <submittedName>
        <fullName evidence="2">Uncharacterized protein</fullName>
    </submittedName>
</protein>
<gene>
    <name evidence="2" type="ORF">DYY88_12615</name>
</gene>
<dbReference type="RefSeq" id="WP_039727577.1">
    <property type="nucleotide sequence ID" value="NZ_QVFV01000002.1"/>
</dbReference>
<organism evidence="2 3">
    <name type="scientific">Leptolyngbya iicbica LK</name>
    <dbReference type="NCBI Taxonomy" id="2294035"/>
    <lineage>
        <taxon>Bacteria</taxon>
        <taxon>Bacillati</taxon>
        <taxon>Cyanobacteriota</taxon>
        <taxon>Cyanophyceae</taxon>
        <taxon>Leptolyngbyales</taxon>
        <taxon>Leptolyngbyaceae</taxon>
        <taxon>Leptolyngbya group</taxon>
        <taxon>Leptolyngbya</taxon>
        <taxon>Leptolyngbya iicbica</taxon>
    </lineage>
</organism>
<evidence type="ECO:0000313" key="2">
    <source>
        <dbReference type="EMBL" id="RZM79555.1"/>
    </source>
</evidence>
<dbReference type="AlphaFoldDB" id="A0A4Q7EE79"/>
<keyword evidence="1" id="KW-0732">Signal</keyword>
<feature type="chain" id="PRO_5020413103" evidence="1">
    <location>
        <begin position="22"/>
        <end position="188"/>
    </location>
</feature>
<evidence type="ECO:0000313" key="3">
    <source>
        <dbReference type="Proteomes" id="UP000292459"/>
    </source>
</evidence>
<dbReference type="EMBL" id="QVFV01000002">
    <property type="protein sequence ID" value="RZM79555.1"/>
    <property type="molecule type" value="Genomic_DNA"/>
</dbReference>